<keyword evidence="5" id="KW-0808">Transferase</keyword>
<dbReference type="Pfam" id="PF00611">
    <property type="entry name" value="FCH"/>
    <property type="match status" value="1"/>
</dbReference>
<dbReference type="GO" id="GO:0005768">
    <property type="term" value="C:endosome"/>
    <property type="evidence" value="ECO:0007669"/>
    <property type="project" value="TreeGrafter"/>
</dbReference>
<dbReference type="SUPFAM" id="SSF103657">
    <property type="entry name" value="BAR/IMD domain-like"/>
    <property type="match status" value="1"/>
</dbReference>
<dbReference type="GO" id="GO:0005886">
    <property type="term" value="C:plasma membrane"/>
    <property type="evidence" value="ECO:0007669"/>
    <property type="project" value="TreeGrafter"/>
</dbReference>
<dbReference type="PROSITE" id="PS51741">
    <property type="entry name" value="F_BAR"/>
    <property type="match status" value="1"/>
</dbReference>
<dbReference type="Gene3D" id="1.20.1270.60">
    <property type="entry name" value="Arfaptin homology (AH) domain/BAR domain"/>
    <property type="match status" value="1"/>
</dbReference>
<dbReference type="STRING" id="10195.A0A3M7SUX3"/>
<dbReference type="GO" id="GO:0005543">
    <property type="term" value="F:phospholipid binding"/>
    <property type="evidence" value="ECO:0007669"/>
    <property type="project" value="TreeGrafter"/>
</dbReference>
<dbReference type="Proteomes" id="UP000276133">
    <property type="component" value="Unassembled WGS sequence"/>
</dbReference>
<comment type="caution">
    <text evidence="5">The sequence shown here is derived from an EMBL/GenBank/DDBJ whole genome shotgun (WGS) entry which is preliminary data.</text>
</comment>
<dbReference type="PANTHER" id="PTHR23065">
    <property type="entry name" value="PROLINE-SERINE-THREONINE PHOSPHATASE INTERACTING PROTEIN 1"/>
    <property type="match status" value="1"/>
</dbReference>
<sequence>MSESDYVEPSSESFWEIGQYKRTVKRAEDGHKLCSDIVQMISERADLEKAYSKSLKAWSKKWSDYLNKGNEYGSMKNGWQASLVEADKLSEIHLSTHNALNDELNREIKDWQKHNYQKTLVGQLKITKEYEEEFKKAQKPWSKKYFLVEKTKKEYHGACKSYQSAKIHLQNSQADPQISPEQRKKLEDKVEKYKKEVEVAKNNPDKDLHTWSKECGAGMAMSWPVFEEYSDQVKQIAKSSKKSDEGVAMTSIKQIDDTDTRSLSISANDNNHR</sequence>
<dbReference type="SMART" id="SM00055">
    <property type="entry name" value="FCH"/>
    <property type="match status" value="1"/>
</dbReference>
<reference evidence="5 6" key="1">
    <citation type="journal article" date="2018" name="Sci. Rep.">
        <title>Genomic signatures of local adaptation to the degree of environmental predictability in rotifers.</title>
        <authorList>
            <person name="Franch-Gras L."/>
            <person name="Hahn C."/>
            <person name="Garcia-Roger E.M."/>
            <person name="Carmona M.J."/>
            <person name="Serra M."/>
            <person name="Gomez A."/>
        </authorList>
    </citation>
    <scope>NUCLEOTIDE SEQUENCE [LARGE SCALE GENOMIC DNA]</scope>
    <source>
        <strain evidence="5">HYR1</strain>
    </source>
</reference>
<organism evidence="5 6">
    <name type="scientific">Brachionus plicatilis</name>
    <name type="common">Marine rotifer</name>
    <name type="synonym">Brachionus muelleri</name>
    <dbReference type="NCBI Taxonomy" id="10195"/>
    <lineage>
        <taxon>Eukaryota</taxon>
        <taxon>Metazoa</taxon>
        <taxon>Spiralia</taxon>
        <taxon>Gnathifera</taxon>
        <taxon>Rotifera</taxon>
        <taxon>Eurotatoria</taxon>
        <taxon>Monogononta</taxon>
        <taxon>Pseudotrocha</taxon>
        <taxon>Ploima</taxon>
        <taxon>Brachionidae</taxon>
        <taxon>Brachionus</taxon>
    </lineage>
</organism>
<dbReference type="GO" id="GO:0016301">
    <property type="term" value="F:kinase activity"/>
    <property type="evidence" value="ECO:0007669"/>
    <property type="project" value="UniProtKB-KW"/>
</dbReference>
<proteinExistence type="predicted"/>
<evidence type="ECO:0000256" key="3">
    <source>
        <dbReference type="SAM" id="MobiDB-lite"/>
    </source>
</evidence>
<feature type="domain" description="F-BAR" evidence="4">
    <location>
        <begin position="8"/>
        <end position="273"/>
    </location>
</feature>
<name>A0A3M7SUX3_BRAPC</name>
<dbReference type="AlphaFoldDB" id="A0A3M7SUX3"/>
<dbReference type="EMBL" id="REGN01000727">
    <property type="protein sequence ID" value="RNA39624.1"/>
    <property type="molecule type" value="Genomic_DNA"/>
</dbReference>
<evidence type="ECO:0000313" key="6">
    <source>
        <dbReference type="Proteomes" id="UP000276133"/>
    </source>
</evidence>
<evidence type="ECO:0000256" key="1">
    <source>
        <dbReference type="ARBA" id="ARBA00004184"/>
    </source>
</evidence>
<dbReference type="InterPro" id="IPR031160">
    <property type="entry name" value="F_BAR_dom"/>
</dbReference>
<accession>A0A3M7SUX3</accession>
<feature type="region of interest" description="Disordered" evidence="3">
    <location>
        <begin position="237"/>
        <end position="273"/>
    </location>
</feature>
<dbReference type="InterPro" id="IPR027267">
    <property type="entry name" value="AH/BAR_dom_sf"/>
</dbReference>
<evidence type="ECO:0000256" key="2">
    <source>
        <dbReference type="PROSITE-ProRule" id="PRU01077"/>
    </source>
</evidence>
<dbReference type="GO" id="GO:0030100">
    <property type="term" value="P:regulation of endocytosis"/>
    <property type="evidence" value="ECO:0007669"/>
    <property type="project" value="TreeGrafter"/>
</dbReference>
<keyword evidence="2" id="KW-0175">Coiled coil</keyword>
<evidence type="ECO:0000313" key="5">
    <source>
        <dbReference type="EMBL" id="RNA39624.1"/>
    </source>
</evidence>
<dbReference type="GO" id="GO:0097320">
    <property type="term" value="P:plasma membrane tubulation"/>
    <property type="evidence" value="ECO:0007669"/>
    <property type="project" value="TreeGrafter"/>
</dbReference>
<gene>
    <name evidence="5" type="ORF">BpHYR1_026379</name>
</gene>
<feature type="compositionally biased region" description="Polar residues" evidence="3">
    <location>
        <begin position="261"/>
        <end position="273"/>
    </location>
</feature>
<dbReference type="PANTHER" id="PTHR23065:SF11">
    <property type="entry name" value="SYNDAPIN, ISOFORM C"/>
    <property type="match status" value="1"/>
</dbReference>
<comment type="subcellular location">
    <subcellularLocation>
        <location evidence="1">Endomembrane system</location>
        <topology evidence="1">Peripheral membrane protein</topology>
    </subcellularLocation>
</comment>
<keyword evidence="5" id="KW-0418">Kinase</keyword>
<dbReference type="GO" id="GO:0007010">
    <property type="term" value="P:cytoskeleton organization"/>
    <property type="evidence" value="ECO:0007669"/>
    <property type="project" value="TreeGrafter"/>
</dbReference>
<dbReference type="FunFam" id="1.20.1270.60:FF:000009">
    <property type="entry name" value="Protein kinase C and casein kinase substrate in neurons 2"/>
    <property type="match status" value="1"/>
</dbReference>
<evidence type="ECO:0000259" key="4">
    <source>
        <dbReference type="PROSITE" id="PS51741"/>
    </source>
</evidence>
<protein>
    <submittedName>
        <fullName evidence="5">Kinase C and casein kinase substrate in neurons 2 isoform X1</fullName>
    </submittedName>
</protein>
<dbReference type="OrthoDB" id="10255128at2759"/>
<keyword evidence="6" id="KW-1185">Reference proteome</keyword>
<dbReference type="InterPro" id="IPR001060">
    <property type="entry name" value="FCH_dom"/>
</dbReference>